<dbReference type="Pfam" id="PF00078">
    <property type="entry name" value="RVT_1"/>
    <property type="match status" value="1"/>
</dbReference>
<dbReference type="InterPro" id="IPR043502">
    <property type="entry name" value="DNA/RNA_pol_sf"/>
</dbReference>
<dbReference type="InterPro" id="IPR000477">
    <property type="entry name" value="RT_dom"/>
</dbReference>
<dbReference type="Gene3D" id="3.10.10.10">
    <property type="entry name" value="HIV Type 1 Reverse Transcriptase, subunit A, domain 1"/>
    <property type="match status" value="1"/>
</dbReference>
<feature type="region of interest" description="Disordered" evidence="1">
    <location>
        <begin position="71"/>
        <end position="92"/>
    </location>
</feature>
<accession>A0ABQ9FBH7</accession>
<comment type="caution">
    <text evidence="3">The sequence shown here is derived from an EMBL/GenBank/DDBJ whole genome shotgun (WGS) entry which is preliminary data.</text>
</comment>
<name>A0ABQ9FBH7_TEGGR</name>
<sequence length="812" mass="91912">MKTEELELEGIKKNVRDLTGEELVEILDLADRELDVREERWTLHCLIIYANEVGQPKGHELVDQSQTLGASTSTVSCDDNNNNNKRKRLAGASSDDLEDRVASLEKVAKVEKLKELKEKVRTLCLQKDPSDSLILLTLEELAKCARKLGYDESETFEELVRQAKRRQTKLDISSLCLSVLGGKAADAILKAVSKCLKEKQVEDKIKTEGKAYKKEECSTQKTVFFPTSESLSTIYVFCAIPDKFPGKPRLCHDERYFNLWIKDSPFHLETLKDVHRLVEKYALMITCDEKSGYDHVKLGESSQTYFGIQFGDFFMTYTTLPFGWKAFPYVYQSLGMCATSYLRSLGLMNTLYIDDRFAVTKGGFEDSGNMKEAKKLSYVLLELLTRLGYTLSLKKCSFVPSTCKIFLGFFIDSLRQAYILPLDKKQKFIELREFILSLKEVDLKTLQRFCGKCISMSLAVPGCKLFCREVNAAISFCTKNSRKVKVSGALRDELEYWKFIDSWSGCSKWMPEFHNRVELTTDSSGFRYGALVGTEKDRIVLGDYWLHNDERPIHEKEADAILKSLLSLGQSLLNSRVDVCTDNMAVICAWKSQGGKSQGLNNLIKQIFKVVMLYNIDLHLSFVSSVQNVADGASRILSAADTMLNARSWLKVEDCFGPHTVDLMSLDSNVMCSSDDKPLRHFTPWPTPETAGVNVFSQDLTKESNPYVYPPFVLIFPLFNFLREQRISCTIMIPKLETVLPNLINNVIGSVCLGLKGEKGVVKVPSRRGFIVDTVSLRWPFYAFRVGQIDLGAIDKRLADLDERTCSSVGFK</sequence>
<gene>
    <name evidence="3" type="ORF">KUTeg_006849</name>
</gene>
<dbReference type="Proteomes" id="UP001217089">
    <property type="component" value="Unassembled WGS sequence"/>
</dbReference>
<dbReference type="InterPro" id="IPR052055">
    <property type="entry name" value="Hepadnavirus_pol/RT"/>
</dbReference>
<dbReference type="PANTHER" id="PTHR33050">
    <property type="entry name" value="REVERSE TRANSCRIPTASE DOMAIN-CONTAINING PROTEIN"/>
    <property type="match status" value="1"/>
</dbReference>
<dbReference type="PANTHER" id="PTHR33050:SF7">
    <property type="entry name" value="RIBONUCLEASE H"/>
    <property type="match status" value="1"/>
</dbReference>
<protein>
    <recommendedName>
        <fullName evidence="2">Reverse transcriptase domain-containing protein</fullName>
    </recommendedName>
</protein>
<evidence type="ECO:0000313" key="4">
    <source>
        <dbReference type="Proteomes" id="UP001217089"/>
    </source>
</evidence>
<feature type="domain" description="Reverse transcriptase" evidence="2">
    <location>
        <begin position="264"/>
        <end position="409"/>
    </location>
</feature>
<organism evidence="3 4">
    <name type="scientific">Tegillarca granosa</name>
    <name type="common">Malaysian cockle</name>
    <name type="synonym">Anadara granosa</name>
    <dbReference type="NCBI Taxonomy" id="220873"/>
    <lineage>
        <taxon>Eukaryota</taxon>
        <taxon>Metazoa</taxon>
        <taxon>Spiralia</taxon>
        <taxon>Lophotrochozoa</taxon>
        <taxon>Mollusca</taxon>
        <taxon>Bivalvia</taxon>
        <taxon>Autobranchia</taxon>
        <taxon>Pteriomorphia</taxon>
        <taxon>Arcoida</taxon>
        <taxon>Arcoidea</taxon>
        <taxon>Arcidae</taxon>
        <taxon>Tegillarca</taxon>
    </lineage>
</organism>
<evidence type="ECO:0000313" key="3">
    <source>
        <dbReference type="EMBL" id="KAJ8314699.1"/>
    </source>
</evidence>
<evidence type="ECO:0000259" key="2">
    <source>
        <dbReference type="Pfam" id="PF00078"/>
    </source>
</evidence>
<keyword evidence="4" id="KW-1185">Reference proteome</keyword>
<dbReference type="InterPro" id="IPR043128">
    <property type="entry name" value="Rev_trsase/Diguanyl_cyclase"/>
</dbReference>
<dbReference type="SUPFAM" id="SSF56672">
    <property type="entry name" value="DNA/RNA polymerases"/>
    <property type="match status" value="1"/>
</dbReference>
<feature type="non-terminal residue" evidence="3">
    <location>
        <position position="812"/>
    </location>
</feature>
<dbReference type="Gene3D" id="3.30.70.270">
    <property type="match status" value="1"/>
</dbReference>
<dbReference type="EMBL" id="JARBDR010000337">
    <property type="protein sequence ID" value="KAJ8314699.1"/>
    <property type="molecule type" value="Genomic_DNA"/>
</dbReference>
<proteinExistence type="predicted"/>
<reference evidence="3 4" key="1">
    <citation type="submission" date="2022-12" db="EMBL/GenBank/DDBJ databases">
        <title>Chromosome-level genome of Tegillarca granosa.</title>
        <authorList>
            <person name="Kim J."/>
        </authorList>
    </citation>
    <scope>NUCLEOTIDE SEQUENCE [LARGE SCALE GENOMIC DNA]</scope>
    <source>
        <strain evidence="3">Teg-2019</strain>
        <tissue evidence="3">Adductor muscle</tissue>
    </source>
</reference>
<evidence type="ECO:0000256" key="1">
    <source>
        <dbReference type="SAM" id="MobiDB-lite"/>
    </source>
</evidence>